<keyword evidence="1" id="KW-0812">Transmembrane</keyword>
<dbReference type="InterPro" id="IPR050250">
    <property type="entry name" value="Macrolide_Exporter_MacB"/>
</dbReference>
<feature type="transmembrane region" description="Helical" evidence="1">
    <location>
        <begin position="486"/>
        <end position="506"/>
    </location>
</feature>
<dbReference type="RefSeq" id="WP_344822361.1">
    <property type="nucleotide sequence ID" value="NZ_BAAAUV010000002.1"/>
</dbReference>
<dbReference type="PANTHER" id="PTHR30572:SF4">
    <property type="entry name" value="ABC TRANSPORTER PERMEASE YTRF"/>
    <property type="match status" value="1"/>
</dbReference>
<dbReference type="EMBL" id="BAAAUV010000002">
    <property type="protein sequence ID" value="GAA3197484.1"/>
    <property type="molecule type" value="Genomic_DNA"/>
</dbReference>
<sequence length="868" mass="89552">MSGYRAALRIARRDATRSKGRSALVLAMIGVPVLAIVVLAVLARTVDLTDAERLGWDMGRADAIVQAQGREAVPAAVLGFDYGTRPAGRGEPWTDAEVTGVLKARLGEQTGVLPSRTGGALVTVPGGLSYAMVREVDLRENAARGLLRIDGGRPPATTGEVMVSRTLRERGFRIGTDLRTRDGAAKRIVGYVTLPDNPRGEFVQGLPGSLLRGVPANFLVTRGSPVTWADVRALNALGIAVNSRSVIERPPAGVPERAGVMESGGSGADTAIVALVLAMIILEVTLLAGPAFAVGIRRQRRLLALVAAVGGEARHLRAVVLASGAVLGVAAGALGTLGGFGGALIGKILIERYANTILPAWDIPWTWIAAICLLAGFSGLAAAYLPARQAARTDVVAALAGRRDEARTARGLPVAGGVLTATGLAATAVGIGPLHEGGAVIGTVLIVVGFVLLTPAAVGLAGRLARHLPLPARLAVRDADRNRGRTAPAVAAIMAAVAGITVLAIGGNSDFAQRRAEYVPRMPMGSTVVEELPRERVEQTAAAIRSVVPGADVVRADHFTDPLRGVEDPARAVVKRLNTPEPDPSTCDPVCAYTTSGQFGFEYLIGGPELGRVVLGRDDPAVTAALGAGRAVVFVPGVVRDGTARFSVDEFGAGAGTAPKSVPFPVEAVYVPAISGPTAILPPAMAARTGLATEPAGLFVTDRLTAEQTRQVREAVIKVAWYTKVYTERGFHESFGLILLILGAVGSIMVLGGSLIATGLSAADARPDLATLAAIGARPRTRRLLLMAQAGFVALLGCWLGITAGLAPGVAVAVPLTEPTDPSFDHGTIVSIPWALLTGVGVGVPLLAVLVIGATTRSRLPMVRRLSG</sequence>
<feature type="transmembrane region" description="Helical" evidence="1">
    <location>
        <begin position="784"/>
        <end position="814"/>
    </location>
</feature>
<evidence type="ECO:0000313" key="3">
    <source>
        <dbReference type="Proteomes" id="UP001501237"/>
    </source>
</evidence>
<evidence type="ECO:0000313" key="2">
    <source>
        <dbReference type="EMBL" id="GAA3197484.1"/>
    </source>
</evidence>
<feature type="transmembrane region" description="Helical" evidence="1">
    <location>
        <begin position="21"/>
        <end position="43"/>
    </location>
</feature>
<name>A0ABP6PZC5_9ACTN</name>
<dbReference type="Proteomes" id="UP001501237">
    <property type="component" value="Unassembled WGS sequence"/>
</dbReference>
<accession>A0ABP6PZC5</accession>
<proteinExistence type="predicted"/>
<feature type="transmembrane region" description="Helical" evidence="1">
    <location>
        <begin position="412"/>
        <end position="434"/>
    </location>
</feature>
<feature type="transmembrane region" description="Helical" evidence="1">
    <location>
        <begin position="440"/>
        <end position="465"/>
    </location>
</feature>
<comment type="caution">
    <text evidence="2">The sequence shown here is derived from an EMBL/GenBank/DDBJ whole genome shotgun (WGS) entry which is preliminary data.</text>
</comment>
<feature type="transmembrane region" description="Helical" evidence="1">
    <location>
        <begin position="834"/>
        <end position="855"/>
    </location>
</feature>
<gene>
    <name evidence="2" type="ORF">GCM10010468_08660</name>
</gene>
<keyword evidence="1" id="KW-1133">Transmembrane helix</keyword>
<organism evidence="2 3">
    <name type="scientific">Actinocorallia longicatena</name>
    <dbReference type="NCBI Taxonomy" id="111803"/>
    <lineage>
        <taxon>Bacteria</taxon>
        <taxon>Bacillati</taxon>
        <taxon>Actinomycetota</taxon>
        <taxon>Actinomycetes</taxon>
        <taxon>Streptosporangiales</taxon>
        <taxon>Thermomonosporaceae</taxon>
        <taxon>Actinocorallia</taxon>
    </lineage>
</organism>
<feature type="transmembrane region" description="Helical" evidence="1">
    <location>
        <begin position="365"/>
        <end position="385"/>
    </location>
</feature>
<feature type="transmembrane region" description="Helical" evidence="1">
    <location>
        <begin position="735"/>
        <end position="763"/>
    </location>
</feature>
<dbReference type="PANTHER" id="PTHR30572">
    <property type="entry name" value="MEMBRANE COMPONENT OF TRANSPORTER-RELATED"/>
    <property type="match status" value="1"/>
</dbReference>
<keyword evidence="3" id="KW-1185">Reference proteome</keyword>
<protein>
    <submittedName>
        <fullName evidence="2">FtsX-like permease family protein</fullName>
    </submittedName>
</protein>
<feature type="transmembrane region" description="Helical" evidence="1">
    <location>
        <begin position="271"/>
        <end position="296"/>
    </location>
</feature>
<feature type="transmembrane region" description="Helical" evidence="1">
    <location>
        <begin position="316"/>
        <end position="345"/>
    </location>
</feature>
<evidence type="ECO:0000256" key="1">
    <source>
        <dbReference type="SAM" id="Phobius"/>
    </source>
</evidence>
<reference evidence="3" key="1">
    <citation type="journal article" date="2019" name="Int. J. Syst. Evol. Microbiol.">
        <title>The Global Catalogue of Microorganisms (GCM) 10K type strain sequencing project: providing services to taxonomists for standard genome sequencing and annotation.</title>
        <authorList>
            <consortium name="The Broad Institute Genomics Platform"/>
            <consortium name="The Broad Institute Genome Sequencing Center for Infectious Disease"/>
            <person name="Wu L."/>
            <person name="Ma J."/>
        </authorList>
    </citation>
    <scope>NUCLEOTIDE SEQUENCE [LARGE SCALE GENOMIC DNA]</scope>
    <source>
        <strain evidence="3">JCM 9377</strain>
    </source>
</reference>
<keyword evidence="1" id="KW-0472">Membrane</keyword>